<keyword evidence="3" id="KW-1185">Reference proteome</keyword>
<protein>
    <submittedName>
        <fullName evidence="2">Uncharacterized protein</fullName>
    </submittedName>
</protein>
<organism evidence="2 3">
    <name type="scientific">Nyssa sinensis</name>
    <dbReference type="NCBI Taxonomy" id="561372"/>
    <lineage>
        <taxon>Eukaryota</taxon>
        <taxon>Viridiplantae</taxon>
        <taxon>Streptophyta</taxon>
        <taxon>Embryophyta</taxon>
        <taxon>Tracheophyta</taxon>
        <taxon>Spermatophyta</taxon>
        <taxon>Magnoliopsida</taxon>
        <taxon>eudicotyledons</taxon>
        <taxon>Gunneridae</taxon>
        <taxon>Pentapetalae</taxon>
        <taxon>asterids</taxon>
        <taxon>Cornales</taxon>
        <taxon>Nyssaceae</taxon>
        <taxon>Nyssa</taxon>
    </lineage>
</organism>
<gene>
    <name evidence="2" type="ORF">F0562_024347</name>
</gene>
<evidence type="ECO:0000313" key="3">
    <source>
        <dbReference type="Proteomes" id="UP000325577"/>
    </source>
</evidence>
<dbReference type="AlphaFoldDB" id="A0A5J5BDJ8"/>
<reference evidence="2 3" key="1">
    <citation type="submission" date="2019-09" db="EMBL/GenBank/DDBJ databases">
        <title>A chromosome-level genome assembly of the Chinese tupelo Nyssa sinensis.</title>
        <authorList>
            <person name="Yang X."/>
            <person name="Kang M."/>
            <person name="Yang Y."/>
            <person name="Xiong H."/>
            <person name="Wang M."/>
            <person name="Zhang Z."/>
            <person name="Wang Z."/>
            <person name="Wu H."/>
            <person name="Ma T."/>
            <person name="Liu J."/>
            <person name="Xi Z."/>
        </authorList>
    </citation>
    <scope>NUCLEOTIDE SEQUENCE [LARGE SCALE GENOMIC DNA]</scope>
    <source>
        <strain evidence="2">J267</strain>
        <tissue evidence="2">Leaf</tissue>
    </source>
</reference>
<keyword evidence="1" id="KW-1133">Transmembrane helix</keyword>
<accession>A0A5J5BDJ8</accession>
<evidence type="ECO:0000256" key="1">
    <source>
        <dbReference type="SAM" id="Phobius"/>
    </source>
</evidence>
<keyword evidence="1" id="KW-0472">Membrane</keyword>
<dbReference type="Proteomes" id="UP000325577">
    <property type="component" value="Linkage Group LG13"/>
</dbReference>
<evidence type="ECO:0000313" key="2">
    <source>
        <dbReference type="EMBL" id="KAA8540734.1"/>
    </source>
</evidence>
<proteinExistence type="predicted"/>
<name>A0A5J5BDJ8_9ASTE</name>
<keyword evidence="1" id="KW-0812">Transmembrane</keyword>
<dbReference type="EMBL" id="CM018036">
    <property type="protein sequence ID" value="KAA8540734.1"/>
    <property type="molecule type" value="Genomic_DNA"/>
</dbReference>
<sequence length="117" mass="13940">MACLTPPLIYYIYYSATHCPCVFVYVYLYLYLCLYSISIHSKLNHPDPCFRVRVLVLPSRFLRFRFKFRELRFFNLEVGKKGVFSTSSLFFPYERLEICGTYKNLNLENDGWPATFS</sequence>
<feature type="transmembrane region" description="Helical" evidence="1">
    <location>
        <begin position="12"/>
        <end position="32"/>
    </location>
</feature>